<name>A0A4U7AW03_9PEZI</name>
<dbReference type="PANTHER" id="PTHR46910">
    <property type="entry name" value="TRANSCRIPTION FACTOR PDR1"/>
    <property type="match status" value="1"/>
</dbReference>
<feature type="region of interest" description="Disordered" evidence="3">
    <location>
        <begin position="606"/>
        <end position="652"/>
    </location>
</feature>
<sequence length="718" mass="79758">MTAATETPRKRTRLTLACDECRRRKVKCDNTEYPQCRNCKARSSTCVTTDPRSGLPVSRLPKESTPQQSHGQTEQRHDVATSQQLEATPGQDIRTPASIPALPNNAGTSMVSQASGISTVHQPHDMSFNVEHKTDRIKMMGASSSQCLSITLELYIRSVGGDPIAGMFRHGMQHAKELKLPLNLRPEGLPPPPQRDAYMQMYFERIHLVYPLFQIDETKAVIRELSCLSDYQLRSLPTERIPSLASAYLIMSIGADEDAKTATEIGARYLELASSLIPQLIFLPYLPSVQALLLLVIILRSRSKDGVGWEVLGIAIRIAHTLGLHRHSAARPSAQHGVQRQYDQLFHARIWAICCCLEKIMQLEAGRPTAIQEVDCDQMMLLKQRAPGGKDFLGWQMGLAEYQGKIYQQLYTPKRSGVLPAKAILTEVMTIDSELMAWASSIETAYRPGEGIVCPSYHFHAAAFLSIQYHQSVIALHRAALIAPCGMYESEIRTHLPDDSLNYRLLNGESICINAARSIARLVVEIDSRGAHSRIMNPGPYLLACIVMAIALLKKPRSRFSGSDLELLKACAECTSNYFLSNGMNKQFAEGSLKIYEAVREHVEAPSSVRSMPGSRPTESVRATRPTPESRSSHNMSEHRAELTTSNLPNSMQFPYQADPLGSWSSGVPPDNSHLHDLDSVVDPPFEGYNVEDLWGWMLSSVDDPNIVWDPFIVSNAT</sequence>
<dbReference type="CDD" id="cd12148">
    <property type="entry name" value="fungal_TF_MHR"/>
    <property type="match status" value="1"/>
</dbReference>
<dbReference type="SUPFAM" id="SSF57701">
    <property type="entry name" value="Zn2/Cys6 DNA-binding domain"/>
    <property type="match status" value="1"/>
</dbReference>
<keyword evidence="2" id="KW-0539">Nucleus</keyword>
<protein>
    <submittedName>
        <fullName evidence="5">Fungal specific transcription factor domain-containing protein 68</fullName>
    </submittedName>
</protein>
<dbReference type="Proteomes" id="UP000308133">
    <property type="component" value="Unassembled WGS sequence"/>
</dbReference>
<dbReference type="PANTHER" id="PTHR46910:SF1">
    <property type="entry name" value="MISCELLANEOUS ZN(II)2CYS6 TRANSCRIPTION FACTOR (EUROFUNG)-RELATED"/>
    <property type="match status" value="1"/>
</dbReference>
<dbReference type="Gene3D" id="4.10.240.10">
    <property type="entry name" value="Zn(2)-C6 fungal-type DNA-binding domain"/>
    <property type="match status" value="1"/>
</dbReference>
<reference evidence="5 6" key="1">
    <citation type="submission" date="2018-02" db="EMBL/GenBank/DDBJ databases">
        <title>Draft genome sequences of Elsinoe sp., causing black scab on jojoba.</title>
        <authorList>
            <person name="Stodart B."/>
            <person name="Jeffress S."/>
            <person name="Ash G."/>
            <person name="Arun Chinnappa K."/>
        </authorList>
    </citation>
    <scope>NUCLEOTIDE SEQUENCE [LARGE SCALE GENOMIC DNA]</scope>
    <source>
        <strain evidence="5 6">Hillstone_2</strain>
    </source>
</reference>
<evidence type="ECO:0000256" key="3">
    <source>
        <dbReference type="SAM" id="MobiDB-lite"/>
    </source>
</evidence>
<organism evidence="5 6">
    <name type="scientific">Elsinoe australis</name>
    <dbReference type="NCBI Taxonomy" id="40998"/>
    <lineage>
        <taxon>Eukaryota</taxon>
        <taxon>Fungi</taxon>
        <taxon>Dikarya</taxon>
        <taxon>Ascomycota</taxon>
        <taxon>Pezizomycotina</taxon>
        <taxon>Dothideomycetes</taxon>
        <taxon>Dothideomycetidae</taxon>
        <taxon>Myriangiales</taxon>
        <taxon>Elsinoaceae</taxon>
        <taxon>Elsinoe</taxon>
    </lineage>
</organism>
<dbReference type="InterPro" id="IPR007219">
    <property type="entry name" value="XnlR_reg_dom"/>
</dbReference>
<dbReference type="Pfam" id="PF00172">
    <property type="entry name" value="Zn_clus"/>
    <property type="match status" value="1"/>
</dbReference>
<accession>A0A4U7AW03</accession>
<dbReference type="CDD" id="cd00067">
    <property type="entry name" value="GAL4"/>
    <property type="match status" value="1"/>
</dbReference>
<feature type="compositionally biased region" description="Polar residues" evidence="3">
    <location>
        <begin position="643"/>
        <end position="652"/>
    </location>
</feature>
<evidence type="ECO:0000313" key="6">
    <source>
        <dbReference type="Proteomes" id="UP000308133"/>
    </source>
</evidence>
<evidence type="ECO:0000313" key="5">
    <source>
        <dbReference type="EMBL" id="TKX19247.1"/>
    </source>
</evidence>
<dbReference type="AlphaFoldDB" id="A0A4U7AW03"/>
<evidence type="ECO:0000256" key="2">
    <source>
        <dbReference type="ARBA" id="ARBA00023242"/>
    </source>
</evidence>
<dbReference type="PROSITE" id="PS50048">
    <property type="entry name" value="ZN2_CY6_FUNGAL_2"/>
    <property type="match status" value="1"/>
</dbReference>
<gene>
    <name evidence="5" type="ORF">C1H76_8625</name>
</gene>
<dbReference type="Pfam" id="PF04082">
    <property type="entry name" value="Fungal_trans"/>
    <property type="match status" value="1"/>
</dbReference>
<dbReference type="InterPro" id="IPR050987">
    <property type="entry name" value="AtrR-like"/>
</dbReference>
<dbReference type="GO" id="GO:0003677">
    <property type="term" value="F:DNA binding"/>
    <property type="evidence" value="ECO:0007669"/>
    <property type="project" value="InterPro"/>
</dbReference>
<dbReference type="SMART" id="SM00066">
    <property type="entry name" value="GAL4"/>
    <property type="match status" value="1"/>
</dbReference>
<keyword evidence="1" id="KW-0479">Metal-binding</keyword>
<feature type="domain" description="Zn(2)-C6 fungal-type" evidence="4">
    <location>
        <begin position="17"/>
        <end position="48"/>
    </location>
</feature>
<dbReference type="InterPro" id="IPR036864">
    <property type="entry name" value="Zn2-C6_fun-type_DNA-bd_sf"/>
</dbReference>
<proteinExistence type="predicted"/>
<dbReference type="GO" id="GO:0000981">
    <property type="term" value="F:DNA-binding transcription factor activity, RNA polymerase II-specific"/>
    <property type="evidence" value="ECO:0007669"/>
    <property type="project" value="InterPro"/>
</dbReference>
<dbReference type="GO" id="GO:0006351">
    <property type="term" value="P:DNA-templated transcription"/>
    <property type="evidence" value="ECO:0007669"/>
    <property type="project" value="InterPro"/>
</dbReference>
<dbReference type="GO" id="GO:0008270">
    <property type="term" value="F:zinc ion binding"/>
    <property type="evidence" value="ECO:0007669"/>
    <property type="project" value="InterPro"/>
</dbReference>
<dbReference type="EMBL" id="PTQR01000117">
    <property type="protein sequence ID" value="TKX19247.1"/>
    <property type="molecule type" value="Genomic_DNA"/>
</dbReference>
<dbReference type="PROSITE" id="PS00463">
    <property type="entry name" value="ZN2_CY6_FUNGAL_1"/>
    <property type="match status" value="1"/>
</dbReference>
<evidence type="ECO:0000259" key="4">
    <source>
        <dbReference type="PROSITE" id="PS50048"/>
    </source>
</evidence>
<dbReference type="SMART" id="SM00906">
    <property type="entry name" value="Fungal_trans"/>
    <property type="match status" value="1"/>
</dbReference>
<comment type="caution">
    <text evidence="5">The sequence shown here is derived from an EMBL/GenBank/DDBJ whole genome shotgun (WGS) entry which is preliminary data.</text>
</comment>
<feature type="region of interest" description="Disordered" evidence="3">
    <location>
        <begin position="45"/>
        <end position="97"/>
    </location>
</feature>
<dbReference type="InterPro" id="IPR001138">
    <property type="entry name" value="Zn2Cys6_DnaBD"/>
</dbReference>
<evidence type="ECO:0000256" key="1">
    <source>
        <dbReference type="ARBA" id="ARBA00022723"/>
    </source>
</evidence>